<accession>A0A1X2GT32</accession>
<organism evidence="3 4">
    <name type="scientific">Hesseltinella vesiculosa</name>
    <dbReference type="NCBI Taxonomy" id="101127"/>
    <lineage>
        <taxon>Eukaryota</taxon>
        <taxon>Fungi</taxon>
        <taxon>Fungi incertae sedis</taxon>
        <taxon>Mucoromycota</taxon>
        <taxon>Mucoromycotina</taxon>
        <taxon>Mucoromycetes</taxon>
        <taxon>Mucorales</taxon>
        <taxon>Cunninghamellaceae</taxon>
        <taxon>Hesseltinella</taxon>
    </lineage>
</organism>
<reference evidence="3 4" key="1">
    <citation type="submission" date="2016-07" db="EMBL/GenBank/DDBJ databases">
        <title>Pervasive Adenine N6-methylation of Active Genes in Fungi.</title>
        <authorList>
            <consortium name="DOE Joint Genome Institute"/>
            <person name="Mondo S.J."/>
            <person name="Dannebaum R.O."/>
            <person name="Kuo R.C."/>
            <person name="Labutti K."/>
            <person name="Haridas S."/>
            <person name="Kuo A."/>
            <person name="Salamov A."/>
            <person name="Ahrendt S.R."/>
            <person name="Lipzen A."/>
            <person name="Sullivan W."/>
            <person name="Andreopoulos W.B."/>
            <person name="Clum A."/>
            <person name="Lindquist E."/>
            <person name="Daum C."/>
            <person name="Ramamoorthy G.K."/>
            <person name="Gryganskyi A."/>
            <person name="Culley D."/>
            <person name="Magnuson J.K."/>
            <person name="James T.Y."/>
            <person name="O'Malley M.A."/>
            <person name="Stajich J.E."/>
            <person name="Spatafora J.W."/>
            <person name="Visel A."/>
            <person name="Grigoriev I.V."/>
        </authorList>
    </citation>
    <scope>NUCLEOTIDE SEQUENCE [LARGE SCALE GENOMIC DNA]</scope>
    <source>
        <strain evidence="3 4">NRRL 3301</strain>
    </source>
</reference>
<dbReference type="OrthoDB" id="5865767at2759"/>
<dbReference type="InterPro" id="IPR011993">
    <property type="entry name" value="PH-like_dom_sf"/>
</dbReference>
<dbReference type="InterPro" id="IPR001849">
    <property type="entry name" value="PH_domain"/>
</dbReference>
<dbReference type="Proteomes" id="UP000242146">
    <property type="component" value="Unassembled WGS sequence"/>
</dbReference>
<feature type="region of interest" description="Disordered" evidence="1">
    <location>
        <begin position="47"/>
        <end position="77"/>
    </location>
</feature>
<dbReference type="PROSITE" id="PS50003">
    <property type="entry name" value="PH_DOMAIN"/>
    <property type="match status" value="1"/>
</dbReference>
<dbReference type="AlphaFoldDB" id="A0A1X2GT32"/>
<dbReference type="STRING" id="101127.A0A1X2GT32"/>
<comment type="caution">
    <text evidence="3">The sequence shown here is derived from an EMBL/GenBank/DDBJ whole genome shotgun (WGS) entry which is preliminary data.</text>
</comment>
<evidence type="ECO:0000259" key="2">
    <source>
        <dbReference type="PROSITE" id="PS50003"/>
    </source>
</evidence>
<keyword evidence="4" id="KW-1185">Reference proteome</keyword>
<evidence type="ECO:0000313" key="3">
    <source>
        <dbReference type="EMBL" id="ORX60569.1"/>
    </source>
</evidence>
<dbReference type="PANTHER" id="PTHR37283:SF1">
    <property type="entry name" value="PH DOMAIN-CONTAINING PROTEIN YHR131C"/>
    <property type="match status" value="1"/>
</dbReference>
<dbReference type="GO" id="GO:0005543">
    <property type="term" value="F:phospholipid binding"/>
    <property type="evidence" value="ECO:0007669"/>
    <property type="project" value="InterPro"/>
</dbReference>
<evidence type="ECO:0000256" key="1">
    <source>
        <dbReference type="SAM" id="MobiDB-lite"/>
    </source>
</evidence>
<sequence length="239" mass="28249">MFSCFKPPWKRRKTQAVGSIKPIPESTLFSASLPLVQRIDTKTESQCSTQLLPPPSYDQPPLQIHPVEPREEEGNEDLPPYECTVSWMDYTFLKKEMDAPHKQARYRYWRKVYLVLWGTTIRAYKKIPKDFDQVNGKSKKPLWCYSMQHAEAGLATDYRKRRNVIRLRIHQGPQFIIRTNSDQDQLLWLEHIQASVNVSLDLDDRKMPYFITSSRRRARRARLAHDPILYHRLREGPLI</sequence>
<dbReference type="Gene3D" id="2.30.29.30">
    <property type="entry name" value="Pleckstrin-homology domain (PH domain)/Phosphotyrosine-binding domain (PTB)"/>
    <property type="match status" value="1"/>
</dbReference>
<name>A0A1X2GT32_9FUNG</name>
<protein>
    <submittedName>
        <fullName evidence="3">PH domain-like protein</fullName>
    </submittedName>
</protein>
<evidence type="ECO:0000313" key="4">
    <source>
        <dbReference type="Proteomes" id="UP000242146"/>
    </source>
</evidence>
<dbReference type="Pfam" id="PF00169">
    <property type="entry name" value="PH"/>
    <property type="match status" value="1"/>
</dbReference>
<gene>
    <name evidence="3" type="ORF">DM01DRAFT_1404814</name>
</gene>
<feature type="domain" description="PH" evidence="2">
    <location>
        <begin position="86"/>
        <end position="197"/>
    </location>
</feature>
<dbReference type="PANTHER" id="PTHR37283">
    <property type="entry name" value="PH DOMAIN-CONTAINING PROTEIN YHR131C"/>
    <property type="match status" value="1"/>
</dbReference>
<dbReference type="SUPFAM" id="SSF50729">
    <property type="entry name" value="PH domain-like"/>
    <property type="match status" value="1"/>
</dbReference>
<dbReference type="EMBL" id="MCGT01000004">
    <property type="protein sequence ID" value="ORX60569.1"/>
    <property type="molecule type" value="Genomic_DNA"/>
</dbReference>
<proteinExistence type="predicted"/>
<dbReference type="PRINTS" id="PR00683">
    <property type="entry name" value="SPECTRINPH"/>
</dbReference>
<dbReference type="InterPro" id="IPR001605">
    <property type="entry name" value="PH_dom-spectrin-type"/>
</dbReference>